<dbReference type="InterPro" id="IPR001633">
    <property type="entry name" value="EAL_dom"/>
</dbReference>
<comment type="caution">
    <text evidence="7">The sequence shown here is derived from an EMBL/GenBank/DDBJ whole genome shotgun (WGS) entry which is preliminary data.</text>
</comment>
<dbReference type="PROSITE" id="PS50113">
    <property type="entry name" value="PAC"/>
    <property type="match status" value="1"/>
</dbReference>
<dbReference type="Pfam" id="PF00990">
    <property type="entry name" value="GGDEF"/>
    <property type="match status" value="1"/>
</dbReference>
<feature type="transmembrane region" description="Helical" evidence="2">
    <location>
        <begin position="174"/>
        <end position="195"/>
    </location>
</feature>
<proteinExistence type="predicted"/>
<dbReference type="RefSeq" id="WP_273926183.1">
    <property type="nucleotide sequence ID" value="NZ_JAQSIO010000002.1"/>
</dbReference>
<dbReference type="InterPro" id="IPR000700">
    <property type="entry name" value="PAS-assoc_C"/>
</dbReference>
<dbReference type="EMBL" id="JAQSIO010000002">
    <property type="protein sequence ID" value="MDD0814550.1"/>
    <property type="molecule type" value="Genomic_DNA"/>
</dbReference>
<dbReference type="Gene3D" id="3.20.20.450">
    <property type="entry name" value="EAL domain"/>
    <property type="match status" value="1"/>
</dbReference>
<feature type="coiled-coil region" evidence="1">
    <location>
        <begin position="765"/>
        <end position="792"/>
    </location>
</feature>
<dbReference type="InterPro" id="IPR013656">
    <property type="entry name" value="PAS_4"/>
</dbReference>
<dbReference type="PROSITE" id="PS50887">
    <property type="entry name" value="GGDEF"/>
    <property type="match status" value="1"/>
</dbReference>
<dbReference type="InterPro" id="IPR043128">
    <property type="entry name" value="Rev_trsase/Diguanyl_cyclase"/>
</dbReference>
<dbReference type="SUPFAM" id="SSF55785">
    <property type="entry name" value="PYP-like sensor domain (PAS domain)"/>
    <property type="match status" value="1"/>
</dbReference>
<reference evidence="7 8" key="1">
    <citation type="submission" date="2023-02" db="EMBL/GenBank/DDBJ databases">
        <title>Bacterial whole genome sequence for Curvibacter sp. HBC28.</title>
        <authorList>
            <person name="Le V."/>
            <person name="Ko S.-R."/>
            <person name="Ahn C.-Y."/>
            <person name="Oh H.-M."/>
        </authorList>
    </citation>
    <scope>NUCLEOTIDE SEQUENCE [LARGE SCALE GENOMIC DNA]</scope>
    <source>
        <strain evidence="7 8">HBC28</strain>
    </source>
</reference>
<dbReference type="SUPFAM" id="SSF141868">
    <property type="entry name" value="EAL domain-like"/>
    <property type="match status" value="1"/>
</dbReference>
<dbReference type="Proteomes" id="UP001528672">
    <property type="component" value="Unassembled WGS sequence"/>
</dbReference>
<dbReference type="InterPro" id="IPR000014">
    <property type="entry name" value="PAS"/>
</dbReference>
<dbReference type="InterPro" id="IPR029787">
    <property type="entry name" value="Nucleotide_cyclase"/>
</dbReference>
<dbReference type="InterPro" id="IPR052155">
    <property type="entry name" value="Biofilm_reg_signaling"/>
</dbReference>
<organism evidence="7 8">
    <name type="scientific">Curvibacter microcysteis</name>
    <dbReference type="NCBI Taxonomy" id="3026419"/>
    <lineage>
        <taxon>Bacteria</taxon>
        <taxon>Pseudomonadati</taxon>
        <taxon>Pseudomonadota</taxon>
        <taxon>Betaproteobacteria</taxon>
        <taxon>Burkholderiales</taxon>
        <taxon>Comamonadaceae</taxon>
        <taxon>Curvibacter</taxon>
    </lineage>
</organism>
<dbReference type="NCBIfam" id="TIGR00254">
    <property type="entry name" value="GGDEF"/>
    <property type="match status" value="1"/>
</dbReference>
<dbReference type="InterPro" id="IPR035965">
    <property type="entry name" value="PAS-like_dom_sf"/>
</dbReference>
<dbReference type="InterPro" id="IPR035919">
    <property type="entry name" value="EAL_sf"/>
</dbReference>
<dbReference type="SMART" id="SM00267">
    <property type="entry name" value="GGDEF"/>
    <property type="match status" value="1"/>
</dbReference>
<dbReference type="CDD" id="cd00130">
    <property type="entry name" value="PAS"/>
    <property type="match status" value="1"/>
</dbReference>
<evidence type="ECO:0000259" key="3">
    <source>
        <dbReference type="PROSITE" id="PS50112"/>
    </source>
</evidence>
<dbReference type="CDD" id="cd01949">
    <property type="entry name" value="GGDEF"/>
    <property type="match status" value="1"/>
</dbReference>
<evidence type="ECO:0000313" key="8">
    <source>
        <dbReference type="Proteomes" id="UP001528672"/>
    </source>
</evidence>
<feature type="domain" description="PAC" evidence="4">
    <location>
        <begin position="291"/>
        <end position="343"/>
    </location>
</feature>
<dbReference type="PANTHER" id="PTHR44757">
    <property type="entry name" value="DIGUANYLATE CYCLASE DGCP"/>
    <property type="match status" value="1"/>
</dbReference>
<keyword evidence="8" id="KW-1185">Reference proteome</keyword>
<feature type="transmembrane region" description="Helical" evidence="2">
    <location>
        <begin position="94"/>
        <end position="117"/>
    </location>
</feature>
<dbReference type="SMART" id="SM00091">
    <property type="entry name" value="PAS"/>
    <property type="match status" value="1"/>
</dbReference>
<dbReference type="InterPro" id="IPR000160">
    <property type="entry name" value="GGDEF_dom"/>
</dbReference>
<keyword evidence="2" id="KW-1133">Transmembrane helix</keyword>
<sequence>MSSAELPQDLTPLRPDEKRLLRAEVLSLLYASTRRTTLVALLVAAPLVATQYRFVTPSVLLAWGLVFFLVYGAREWLAWGFRHQPADQADGARWLNLFRITSGCSGLVWGLVGFYFYPAADAAGQAFLVVALVGVSSGATMVYLVDNWSGRFFCAGLYALALPGFFNHGSSFSISLALLLAFFLVYINMAGATFTRNLRENIVLRIVANERARVAHDLAQRHALHIEQTPMGVIECNDQFEVIAWNAAAEKIFGYRADEIMGRSLQCLVAPWEAERAGASIRRLFSGGTPENNRTDNLHKDGSTIVCHWFATPLKDINGKVTAAATLVVDITESQKSLEAVHQLAYYDVLTQLPNRRLLLDRIGQSFTLSARKRSHGAIVFLDLDRFKNLNDMKGHAAGDLLLKQVAQRLKDTVRGHDTVSRFGGDEFVVVLEELGATLEDALSASRVVAQKIIKEINQPFDVDGYLYQTSPSLGICLFYADELSVTEVLKRADMAMYQAKQAGRNTLFYFNETLQPMLEARASLEADLRHALSADQLQPYYQIQVDAQRRPLGAELLLRWLHPVRGWVSPGEFIPIAEESNLICELGDWVLNAACAQIRAWQDSAGARALRLSVNISARQFEHDDFVDQVARLLSLHACQPRLLRLELTEGLMLKKSPEVIEKLVRLKAMGLSLSIDDFGTGYSSLAVLKHFPLDELKIDRGFVSDLPGNADDAILIKTIVAMGQNLGLEVIAEGVETQAQFDFLRQSGCYAYQGYWLGRPMAVEAFDRELEGFYEALAEAEARAQSAQALTSVS</sequence>
<keyword evidence="2" id="KW-0472">Membrane</keyword>
<dbReference type="Gene3D" id="3.30.450.20">
    <property type="entry name" value="PAS domain"/>
    <property type="match status" value="1"/>
</dbReference>
<evidence type="ECO:0000259" key="6">
    <source>
        <dbReference type="PROSITE" id="PS50887"/>
    </source>
</evidence>
<dbReference type="Pfam" id="PF00563">
    <property type="entry name" value="EAL"/>
    <property type="match status" value="1"/>
</dbReference>
<feature type="transmembrane region" description="Helical" evidence="2">
    <location>
        <begin position="123"/>
        <end position="145"/>
    </location>
</feature>
<dbReference type="PROSITE" id="PS50883">
    <property type="entry name" value="EAL"/>
    <property type="match status" value="1"/>
</dbReference>
<evidence type="ECO:0000256" key="2">
    <source>
        <dbReference type="SAM" id="Phobius"/>
    </source>
</evidence>
<dbReference type="PROSITE" id="PS50112">
    <property type="entry name" value="PAS"/>
    <property type="match status" value="1"/>
</dbReference>
<gene>
    <name evidence="7" type="ORF">PSQ39_07910</name>
</gene>
<accession>A0ABT5MD86</accession>
<evidence type="ECO:0000256" key="1">
    <source>
        <dbReference type="SAM" id="Coils"/>
    </source>
</evidence>
<feature type="transmembrane region" description="Helical" evidence="2">
    <location>
        <begin position="54"/>
        <end position="73"/>
    </location>
</feature>
<dbReference type="PANTHER" id="PTHR44757:SF2">
    <property type="entry name" value="BIOFILM ARCHITECTURE MAINTENANCE PROTEIN MBAA"/>
    <property type="match status" value="1"/>
</dbReference>
<dbReference type="CDD" id="cd01948">
    <property type="entry name" value="EAL"/>
    <property type="match status" value="1"/>
</dbReference>
<feature type="domain" description="GGDEF" evidence="6">
    <location>
        <begin position="375"/>
        <end position="513"/>
    </location>
</feature>
<dbReference type="Pfam" id="PF08448">
    <property type="entry name" value="PAS_4"/>
    <property type="match status" value="1"/>
</dbReference>
<feature type="domain" description="EAL" evidence="5">
    <location>
        <begin position="522"/>
        <end position="776"/>
    </location>
</feature>
<evidence type="ECO:0000313" key="7">
    <source>
        <dbReference type="EMBL" id="MDD0814550.1"/>
    </source>
</evidence>
<dbReference type="NCBIfam" id="TIGR00229">
    <property type="entry name" value="sensory_box"/>
    <property type="match status" value="1"/>
</dbReference>
<protein>
    <submittedName>
        <fullName evidence="7">EAL domain-containing protein</fullName>
    </submittedName>
</protein>
<feature type="domain" description="PAS" evidence="3">
    <location>
        <begin position="226"/>
        <end position="288"/>
    </location>
</feature>
<dbReference type="SMART" id="SM00052">
    <property type="entry name" value="EAL"/>
    <property type="match status" value="1"/>
</dbReference>
<evidence type="ECO:0000259" key="5">
    <source>
        <dbReference type="PROSITE" id="PS50883"/>
    </source>
</evidence>
<evidence type="ECO:0000259" key="4">
    <source>
        <dbReference type="PROSITE" id="PS50113"/>
    </source>
</evidence>
<dbReference type="Gene3D" id="3.30.70.270">
    <property type="match status" value="1"/>
</dbReference>
<keyword evidence="2" id="KW-0812">Transmembrane</keyword>
<dbReference type="SUPFAM" id="SSF55073">
    <property type="entry name" value="Nucleotide cyclase"/>
    <property type="match status" value="1"/>
</dbReference>
<keyword evidence="1" id="KW-0175">Coiled coil</keyword>
<name>A0ABT5MD86_9BURK</name>